<geneLocation type="plasmid" evidence="1 2">
    <name>pHGLR1</name>
</geneLocation>
<gene>
    <name evidence="1" type="ORF">HfgLR_21300</name>
</gene>
<reference evidence="1" key="1">
    <citation type="journal article" date="2021" name="Front. Microbiol.">
        <title>Cellular and Genomic Properties of Haloferax gibbonsii LR2-5, the Host of Euryarchaeal Virus HFTV1.</title>
        <authorList>
            <person name="Tittes C."/>
            <person name="Schwarzer S."/>
            <person name="Pfeiffer F."/>
            <person name="Dyall-Smith M."/>
            <person name="Rodriguez-Franco M."/>
            <person name="Oksanen H.M."/>
            <person name="Quax T.E.F."/>
        </authorList>
    </citation>
    <scope>NUCLEOTIDE SEQUENCE</scope>
    <source>
        <strain evidence="1">LR2-5</strain>
    </source>
</reference>
<evidence type="ECO:0000313" key="1">
    <source>
        <dbReference type="EMBL" id="QOS13492.1"/>
    </source>
</evidence>
<name>A0A871BKF5_HALGI</name>
<sequence length="62" mass="7100">MNKSFVLESGDSFEVTREYERYTVDVTIDGKSVLDDTGIPKFKEYYITVERDGTVSVEILTI</sequence>
<organism evidence="1 2">
    <name type="scientific">Haloferax gibbonsii</name>
    <dbReference type="NCBI Taxonomy" id="35746"/>
    <lineage>
        <taxon>Archaea</taxon>
        <taxon>Methanobacteriati</taxon>
        <taxon>Methanobacteriota</taxon>
        <taxon>Stenosarchaea group</taxon>
        <taxon>Halobacteria</taxon>
        <taxon>Halobacteriales</taxon>
        <taxon>Haloferacaceae</taxon>
        <taxon>Haloferax</taxon>
    </lineage>
</organism>
<dbReference type="Proteomes" id="UP000663064">
    <property type="component" value="Plasmid pHGLR1"/>
</dbReference>
<protein>
    <submittedName>
        <fullName evidence="1">Uncharacterized protein</fullName>
    </submittedName>
</protein>
<dbReference type="AlphaFoldDB" id="A0A871BKF5"/>
<keyword evidence="1" id="KW-0614">Plasmid</keyword>
<dbReference type="EMBL" id="CP063206">
    <property type="protein sequence ID" value="QOS13492.1"/>
    <property type="molecule type" value="Genomic_DNA"/>
</dbReference>
<proteinExistence type="predicted"/>
<accession>A0A871BKF5</accession>
<evidence type="ECO:0000313" key="2">
    <source>
        <dbReference type="Proteomes" id="UP000663064"/>
    </source>
</evidence>